<dbReference type="EMBL" id="CP000719">
    <property type="protein sequence ID" value="ABS45740.1"/>
    <property type="molecule type" value="Genomic_DNA"/>
</dbReference>
<proteinExistence type="predicted"/>
<sequence>MKKGLCLTPPCLSHVIMLFFHCVASWCCMNKLEFNDVLSSIGPLAADAYSQDMTVLLPSIVLPSLHFEVCTEQHFSRAESWPDTSAHKDGYGGWSWEDIYHKSKYSPKKFVIAVSSNGVFGGLFSGKLLTTDVELQFVQRDIGCTSLKGFMIPASITYSAILGQVMSRDVLSVCEPAPDIVERYQKSMKGDVNFTFGQKGDVIRMSVPVDEVVSPSTD</sequence>
<evidence type="ECO:0000313" key="2">
    <source>
        <dbReference type="Proteomes" id="UP000002412"/>
    </source>
</evidence>
<gene>
    <name evidence="1" type="ordered locus">YpsIP31758_B0068</name>
</gene>
<dbReference type="KEGG" id="ypi:YpsIP31758_B0068"/>
<accession>A0A0U1QTN1</accession>
<organism evidence="1 2">
    <name type="scientific">Yersinia pseudotuberculosis serotype O:1b (strain IP 31758)</name>
    <dbReference type="NCBI Taxonomy" id="349747"/>
    <lineage>
        <taxon>Bacteria</taxon>
        <taxon>Pseudomonadati</taxon>
        <taxon>Pseudomonadota</taxon>
        <taxon>Gammaproteobacteria</taxon>
        <taxon>Enterobacterales</taxon>
        <taxon>Yersiniaceae</taxon>
        <taxon>Yersinia</taxon>
    </lineage>
</organism>
<keyword evidence="1" id="KW-0614">Plasmid</keyword>
<reference evidence="1 2" key="1">
    <citation type="journal article" date="2007" name="PLoS Genet.">
        <title>The complete genome sequence of Yersinia pseudotuberculosis IP31758, the causative agent of Far East scarlet-like fever.</title>
        <authorList>
            <person name="Eppinger M."/>
            <person name="Rosovitz M.J."/>
            <person name="Fricke W.F."/>
            <person name="Rasko D.A."/>
            <person name="Kokorina G."/>
            <person name="Fayolle C."/>
            <person name="Lindler L.E."/>
            <person name="Carniel E."/>
            <person name="Ravel J."/>
        </authorList>
    </citation>
    <scope>NUCLEOTIDE SEQUENCE [LARGE SCALE GENOMIC DNA]</scope>
    <source>
        <strain evidence="1 2">IP 31758</strain>
        <plasmid evidence="2">Plasmid plasmid_153kb</plasmid>
    </source>
</reference>
<name>A0A0U1QTN1_YERP3</name>
<geneLocation type="plasmid" evidence="2">
    <name>plasmid_153kb</name>
</geneLocation>
<evidence type="ECO:0000313" key="1">
    <source>
        <dbReference type="EMBL" id="ABS45740.1"/>
    </source>
</evidence>
<dbReference type="Proteomes" id="UP000002412">
    <property type="component" value="Plasmid p_153kb"/>
</dbReference>
<dbReference type="AlphaFoldDB" id="A0A0U1QTN1"/>
<dbReference type="HOGENOM" id="CLU_1266489_0_0_6"/>
<protein>
    <submittedName>
        <fullName evidence="1">Uncharacterized protein</fullName>
    </submittedName>
</protein>